<keyword evidence="2" id="KW-1133">Transmembrane helix</keyword>
<dbReference type="InterPro" id="IPR013783">
    <property type="entry name" value="Ig-like_fold"/>
</dbReference>
<evidence type="ECO:0000313" key="4">
    <source>
        <dbReference type="Proteomes" id="UP001057580"/>
    </source>
</evidence>
<dbReference type="RefSeq" id="WP_260592208.1">
    <property type="nucleotide sequence ID" value="NZ_CP104003.1"/>
</dbReference>
<evidence type="ECO:0000256" key="2">
    <source>
        <dbReference type="SAM" id="Phobius"/>
    </source>
</evidence>
<name>A0A9E7R1M0_9EURY</name>
<feature type="transmembrane region" description="Helical" evidence="2">
    <location>
        <begin position="639"/>
        <end position="660"/>
    </location>
</feature>
<feature type="compositionally biased region" description="Gly residues" evidence="1">
    <location>
        <begin position="254"/>
        <end position="278"/>
    </location>
</feature>
<dbReference type="EMBL" id="CP104003">
    <property type="protein sequence ID" value="UWM53213.1"/>
    <property type="molecule type" value="Genomic_DNA"/>
</dbReference>
<feature type="region of interest" description="Disordered" evidence="1">
    <location>
        <begin position="244"/>
        <end position="286"/>
    </location>
</feature>
<dbReference type="AlphaFoldDB" id="A0A9E7R1M0"/>
<sequence>MRRLLAVLMVLFLLTPTAAVAAVPDARITVSDVTVAPDGPVTGEPVTVTATVQNSGGSPEPVEIDRVVLRRADGGERLATADEPGALSQGGALTVDLVTEFEAAGRVDLEVVAVGTDTNGNETRAVRPFTVVVERAPPTMDVVVADPVVGVESDVAVTVSNPSATERRNLELTLSGPDGERTRATVPALAAGASTTVNLSLRPNEAGPREGELSLAYTTSTGDRARTTQSLAYEVTPFREDLGVSVSRTPPADGGDGGDGAGLGGAVAGGGGGGGGDGTPDDTGPAESVTVEVTNFGNTAASGVVVRPVLTSDAAADRTLPREPVGDLAPGESATVQVDLGGRPIGVAQTLNVTLAYTAATDRNRVVTGATYDLTTLRQDVGVAVRRAPEQMQQQQAGGQLGALLGAAGGGAAGGGGGTLQSQDAGDEPREAAEVEVTNFGNVPVSEVVVRPVAGETELPRRSVGSLEPGESDTVTVDLSGLEGATLTATVEYRYGAGAVGTVTGTYDYAPASGEVRLTDVNLEFTEDGRLLVTGNTGNVGDSEVTAVVVSVGESEHVSPAYPQRDYFVGSVESSEFAPFELTADVDAENATEIPVQITYRTGGEERTETVTLPYDSALAPEDQQRGLSLGGVGIGVDATGALAGVLLALIVLVPTAYLARRR</sequence>
<evidence type="ECO:0000313" key="3">
    <source>
        <dbReference type="EMBL" id="UWM53213.1"/>
    </source>
</evidence>
<dbReference type="Proteomes" id="UP001057580">
    <property type="component" value="Chromosome"/>
</dbReference>
<dbReference type="Gene3D" id="2.60.40.10">
    <property type="entry name" value="Immunoglobulins"/>
    <property type="match status" value="3"/>
</dbReference>
<dbReference type="KEGG" id="ssai:N0B31_13805"/>
<evidence type="ECO:0008006" key="5">
    <source>
        <dbReference type="Google" id="ProtNLM"/>
    </source>
</evidence>
<keyword evidence="4" id="KW-1185">Reference proteome</keyword>
<accession>A0A9E7R1M0</accession>
<evidence type="ECO:0000256" key="1">
    <source>
        <dbReference type="SAM" id="MobiDB-lite"/>
    </source>
</evidence>
<dbReference type="PANTHER" id="PTHR35902">
    <property type="entry name" value="S-LAYER DOMAIN-LIKE PROTEIN-RELATED"/>
    <property type="match status" value="1"/>
</dbReference>
<gene>
    <name evidence="3" type="ORF">N0B31_13805</name>
</gene>
<proteinExistence type="predicted"/>
<reference evidence="3" key="1">
    <citation type="submission" date="2022-09" db="EMBL/GenBank/DDBJ databases">
        <title>Diverse halophilic archaea isolated from saline environments.</title>
        <authorList>
            <person name="Cui H.-L."/>
        </authorList>
    </citation>
    <scope>NUCLEOTIDE SEQUENCE</scope>
    <source>
        <strain evidence="3">ZS-35-S2</strain>
    </source>
</reference>
<dbReference type="PANTHER" id="PTHR35902:SF6">
    <property type="entry name" value="CONSERVED WITHIN P. AEROPHILUM"/>
    <property type="match status" value="1"/>
</dbReference>
<protein>
    <recommendedName>
        <fullName evidence="5">CARDB domain-containing protein</fullName>
    </recommendedName>
</protein>
<dbReference type="GeneID" id="74943517"/>
<organism evidence="3 4">
    <name type="scientific">Salinirubellus salinus</name>
    <dbReference type="NCBI Taxonomy" id="1364945"/>
    <lineage>
        <taxon>Archaea</taxon>
        <taxon>Methanobacteriati</taxon>
        <taxon>Methanobacteriota</taxon>
        <taxon>Stenosarchaea group</taxon>
        <taxon>Halobacteria</taxon>
        <taxon>Halobacteriales</taxon>
        <taxon>Natronomonadaceae</taxon>
        <taxon>Salinirubellus</taxon>
    </lineage>
</organism>
<keyword evidence="2" id="KW-0472">Membrane</keyword>
<keyword evidence="2" id="KW-0812">Transmembrane</keyword>